<protein>
    <submittedName>
        <fullName evidence="1">Uncharacterized protein</fullName>
    </submittedName>
</protein>
<proteinExistence type="predicted"/>
<evidence type="ECO:0000313" key="1">
    <source>
        <dbReference type="EMBL" id="KAJ9122194.1"/>
    </source>
</evidence>
<reference evidence="1" key="1">
    <citation type="submission" date="2023-04" db="EMBL/GenBank/DDBJ databases">
        <title>Draft Genome sequencing of Naganishia species isolated from polar environments using Oxford Nanopore Technology.</title>
        <authorList>
            <person name="Leo P."/>
            <person name="Venkateswaran K."/>
        </authorList>
    </citation>
    <scope>NUCLEOTIDE SEQUENCE</scope>
    <source>
        <strain evidence="1">DBVPG 5303</strain>
    </source>
</reference>
<gene>
    <name evidence="1" type="ORF">QFC24_004424</name>
</gene>
<sequence>MAHLGDDDDEDLPLPQFPGQRIAGHGAQQSVDSNSSSPKRSASPLIRRLRGDSSASSRTPDDTAFAFPQSSSRYNLASNKNQTQQRSAASGPAGGVKSPTRPMMKPRSGSSASESPYGDRYLPGAAASSTSIHSIVMPAAQPTKKSSFANLKNAFKAAANAMERSSSSANISSAGASTHGSSSGYPSQSSSSQQHPLAQQHGASNMTASLPALRNPFMRSFSSSAVSLPIHSPSQYQQQLQHQPPPHGSATRVTPSSYNTSSKPSSGSSFMSGRKSKDRDRAPVAAAAASSRHSPGVSHSHKFSHMSRPSGHTVTTSSTSHSSTQFAYAGVGSEPVPMLPVSYAHPNRRTPVTSPSAKTAMLAGMGGHAAQTTASMAYHHARAAAAAAAKAMPAPRSPNEIVMHELFRHFVAQSDAKVESVLAKPLMHQKALELLHEGEDPLYDSLLHSLAECAKEFPKQVINFVAAWGQMQSEGLNDDFPLGQPSSSRYQEYMNLISERKTLAGRFIVYRLLVELFQSDAGAMLPAELTQELEESMFEVYAAEDSAYITSQDRKDVVAHCLAGLKFLSANSSDSLISRFMARLDGLMDGSYSEQAVLGKIEHLLQGLYHIFHDARTNLDSEAWHEAVTAITQQAERLVAEPGLWTAVFPLVVICLCFAQQTEFDQLWRFRLEQAMGMLQSPQHQAYHEIALRNVLRLVVVASLRANQAEQMSETVSFLQNLLFPTIATLDGFGTLATNALEAMRPSALDIQLPTKRQTDLPIESSNTVSSHRIPVLPIQSPATFQSEPEIPDLNSEKDASPISANDDDDIPLSPIEFDEKDDTLGDLVGALHSLNEFFSAEDEEVDQKHILSDNDYDLEYDQVTEGRVRAIFARSMLGGSNEQHLNWHLGNPVKSPADNVLQLSGGDASSGSDGLDMLDEQSIGNSIQQQIASWRLANQSHRARPSMSSLGSFTRDGTSRVVDSAFDLEDDNITESMSRDAPRSVTPLSAQSKKTGRLKNLVLAGGSRFSPTPR</sequence>
<keyword evidence="2" id="KW-1185">Reference proteome</keyword>
<organism evidence="1 2">
    <name type="scientific">Naganishia onofrii</name>
    <dbReference type="NCBI Taxonomy" id="1851511"/>
    <lineage>
        <taxon>Eukaryota</taxon>
        <taxon>Fungi</taxon>
        <taxon>Dikarya</taxon>
        <taxon>Basidiomycota</taxon>
        <taxon>Agaricomycotina</taxon>
        <taxon>Tremellomycetes</taxon>
        <taxon>Filobasidiales</taxon>
        <taxon>Filobasidiaceae</taxon>
        <taxon>Naganishia</taxon>
    </lineage>
</organism>
<comment type="caution">
    <text evidence="1">The sequence shown here is derived from an EMBL/GenBank/DDBJ whole genome shotgun (WGS) entry which is preliminary data.</text>
</comment>
<dbReference type="EMBL" id="JASBWV010000015">
    <property type="protein sequence ID" value="KAJ9122194.1"/>
    <property type="molecule type" value="Genomic_DNA"/>
</dbReference>
<accession>A0ACC2XFI7</accession>
<name>A0ACC2XFI7_9TREE</name>
<evidence type="ECO:0000313" key="2">
    <source>
        <dbReference type="Proteomes" id="UP001234202"/>
    </source>
</evidence>
<dbReference type="Proteomes" id="UP001234202">
    <property type="component" value="Unassembled WGS sequence"/>
</dbReference>